<dbReference type="Gene3D" id="3.30.1540.10">
    <property type="entry name" value="formyl-coa transferase, domain 3"/>
    <property type="match status" value="1"/>
</dbReference>
<evidence type="ECO:0000313" key="2">
    <source>
        <dbReference type="EMBL" id="MCP3731264.1"/>
    </source>
</evidence>
<dbReference type="AlphaFoldDB" id="A0A9X2HL82"/>
<proteinExistence type="predicted"/>
<dbReference type="InterPro" id="IPR050483">
    <property type="entry name" value="CoA-transferase_III_domain"/>
</dbReference>
<evidence type="ECO:0000313" key="3">
    <source>
        <dbReference type="Proteomes" id="UP001139451"/>
    </source>
</evidence>
<dbReference type="PANTHER" id="PTHR48207">
    <property type="entry name" value="SUCCINATE--HYDROXYMETHYLGLUTARATE COA-TRANSFERASE"/>
    <property type="match status" value="1"/>
</dbReference>
<dbReference type="GO" id="GO:0008410">
    <property type="term" value="F:CoA-transferase activity"/>
    <property type="evidence" value="ECO:0007669"/>
    <property type="project" value="TreeGrafter"/>
</dbReference>
<dbReference type="SUPFAM" id="SSF89796">
    <property type="entry name" value="CoA-transferase family III (CaiB/BaiF)"/>
    <property type="match status" value="1"/>
</dbReference>
<dbReference type="RefSeq" id="WP_254293704.1">
    <property type="nucleotide sequence ID" value="NZ_JAMLDX010000009.1"/>
</dbReference>
<dbReference type="Pfam" id="PF02515">
    <property type="entry name" value="CoA_transf_3"/>
    <property type="match status" value="1"/>
</dbReference>
<dbReference type="InterPro" id="IPR023606">
    <property type="entry name" value="CoA-Trfase_III_dom_1_sf"/>
</dbReference>
<accession>A0A9X2HL82</accession>
<comment type="caution">
    <text evidence="2">The sequence shown here is derived from an EMBL/GenBank/DDBJ whole genome shotgun (WGS) entry which is preliminary data.</text>
</comment>
<gene>
    <name evidence="2" type="ORF">M9978_12585</name>
</gene>
<protein>
    <submittedName>
        <fullName evidence="2">CoA transferase</fullName>
    </submittedName>
</protein>
<dbReference type="InterPro" id="IPR003673">
    <property type="entry name" value="CoA-Trfase_fam_III"/>
</dbReference>
<dbReference type="EMBL" id="JAMLDX010000009">
    <property type="protein sequence ID" value="MCP3731264.1"/>
    <property type="molecule type" value="Genomic_DNA"/>
</dbReference>
<dbReference type="InterPro" id="IPR044855">
    <property type="entry name" value="CoA-Trfase_III_dom3_sf"/>
</dbReference>
<reference evidence="2" key="1">
    <citation type="submission" date="2022-05" db="EMBL/GenBank/DDBJ databases">
        <title>Sphingomonas sp. strain MG17 Genome sequencing and assembly.</title>
        <authorList>
            <person name="Kim I."/>
        </authorList>
    </citation>
    <scope>NUCLEOTIDE SEQUENCE</scope>
    <source>
        <strain evidence="2">MG17</strain>
    </source>
</reference>
<dbReference type="Gene3D" id="3.40.50.10540">
    <property type="entry name" value="Crotonobetainyl-coa:carnitine coa-transferase, domain 1"/>
    <property type="match status" value="1"/>
</dbReference>
<sequence>MSQSLNGLKVLDLSRILAGPLVGQILGDLGADVVKVERPGVGDDAREMGPPFFTETDGSKVAGFFLSCNRNKRSLAADLSNPSDLAMLRDLAREADVVIENFKVGTLARFGLDHATLAADNPDLVYCSITGFGQTGPYAAKPGYDGVFQAMSGLMSVSGHPDDHPCGSPMKVGVSMVDILTAYNGVIAILAALRHRDAGHGGQFIDLSLLDCGVASLSHFAQNYLITGEVPERRGNGGYGGIPSQAFACSDRMIFIVAGNNDQYRRLCDAIGHPELASDPRFSTGPRRIENRKLLIPLLDAVFKDRSAAEWVALIDAAGVPASVVNDVAQMFADPQVRERGLRTAADDGSMDLVANPLRLSATPVERYRRPPRLGEHTREVIADWLGSAPFHPEVGA</sequence>
<organism evidence="2 3">
    <name type="scientific">Sphingomonas tagetis</name>
    <dbReference type="NCBI Taxonomy" id="2949092"/>
    <lineage>
        <taxon>Bacteria</taxon>
        <taxon>Pseudomonadati</taxon>
        <taxon>Pseudomonadota</taxon>
        <taxon>Alphaproteobacteria</taxon>
        <taxon>Sphingomonadales</taxon>
        <taxon>Sphingomonadaceae</taxon>
        <taxon>Sphingomonas</taxon>
    </lineage>
</organism>
<keyword evidence="3" id="KW-1185">Reference proteome</keyword>
<keyword evidence="1 2" id="KW-0808">Transferase</keyword>
<dbReference type="PANTHER" id="PTHR48207:SF3">
    <property type="entry name" value="SUCCINATE--HYDROXYMETHYLGLUTARATE COA-TRANSFERASE"/>
    <property type="match status" value="1"/>
</dbReference>
<dbReference type="Proteomes" id="UP001139451">
    <property type="component" value="Unassembled WGS sequence"/>
</dbReference>
<evidence type="ECO:0000256" key="1">
    <source>
        <dbReference type="ARBA" id="ARBA00022679"/>
    </source>
</evidence>
<name>A0A9X2HL82_9SPHN</name>